<dbReference type="GO" id="GO:0005737">
    <property type="term" value="C:cytoplasm"/>
    <property type="evidence" value="ECO:0007669"/>
    <property type="project" value="TreeGrafter"/>
</dbReference>
<evidence type="ECO:0000256" key="3">
    <source>
        <dbReference type="RuleBase" id="RU362118"/>
    </source>
</evidence>
<dbReference type="Proteomes" id="UP000294513">
    <property type="component" value="Unassembled WGS sequence"/>
</dbReference>
<dbReference type="Gene3D" id="3.40.640.10">
    <property type="entry name" value="Type I PLP-dependent aspartate aminotransferase-like (Major domain)"/>
    <property type="match status" value="1"/>
</dbReference>
<dbReference type="GO" id="GO:0030170">
    <property type="term" value="F:pyridoxal phosphate binding"/>
    <property type="evidence" value="ECO:0007669"/>
    <property type="project" value="InterPro"/>
</dbReference>
<dbReference type="InterPro" id="IPR000277">
    <property type="entry name" value="Cys/Met-Metab_PyrdxlP-dep_enz"/>
</dbReference>
<dbReference type="EMBL" id="SMKU01000253">
    <property type="protein sequence ID" value="TDD73598.1"/>
    <property type="molecule type" value="Genomic_DNA"/>
</dbReference>
<gene>
    <name evidence="4" type="ORF">E1298_33735</name>
</gene>
<dbReference type="SUPFAM" id="SSF53383">
    <property type="entry name" value="PLP-dependent transferases"/>
    <property type="match status" value="1"/>
</dbReference>
<evidence type="ECO:0000313" key="5">
    <source>
        <dbReference type="Proteomes" id="UP000294513"/>
    </source>
</evidence>
<dbReference type="GO" id="GO:0019343">
    <property type="term" value="P:cysteine biosynthetic process via cystathionine"/>
    <property type="evidence" value="ECO:0007669"/>
    <property type="project" value="TreeGrafter"/>
</dbReference>
<sequence>MRRDLRELGENSRAVHLPPLQRAEAESASGFAAGLASLEGFRLSEPVEGEAFASGRAAVAAVLLAFAGAGAHVIAPATAHGGVHDLLARLGVETSFVPAGDPDAVRAALRPSTRLVWAETLADPALAVADLPSLAEIAHDAGALLAVDSTLTTPVVCRPLEHGADLVVHSSAAYLGGHGDASGGAVAGPAGPMTEVRRALDGIGAPLAPDESSRLRRGLETLPLRVRRQCDTASVFAASIAHHPAVRSVGYPGLPEHPGHGLARVLFDAGPEGTRFGAVVTVVPHGGADAGLALARAVRLAAPAASLGGTRTTAAHAASTTHRRLDEAGLRSAGIDPGAVRFSLGLEDADDLVRDVSDALDTLGPAVPSPSPPASLVADPG</sequence>
<dbReference type="InterPro" id="IPR015422">
    <property type="entry name" value="PyrdxlP-dep_Trfase_small"/>
</dbReference>
<comment type="similarity">
    <text evidence="3">Belongs to the trans-sulfuration enzymes family.</text>
</comment>
<evidence type="ECO:0000256" key="1">
    <source>
        <dbReference type="ARBA" id="ARBA00001933"/>
    </source>
</evidence>
<accession>A0A4R5AKZ0</accession>
<reference evidence="4 5" key="1">
    <citation type="submission" date="2019-03" db="EMBL/GenBank/DDBJ databases">
        <title>Draft genome sequences of novel Actinobacteria.</title>
        <authorList>
            <person name="Sahin N."/>
            <person name="Ay H."/>
            <person name="Saygin H."/>
        </authorList>
    </citation>
    <scope>NUCLEOTIDE SEQUENCE [LARGE SCALE GENOMIC DNA]</scope>
    <source>
        <strain evidence="4 5">H3C3</strain>
    </source>
</reference>
<dbReference type="GO" id="GO:0019346">
    <property type="term" value="P:transsulfuration"/>
    <property type="evidence" value="ECO:0007669"/>
    <property type="project" value="InterPro"/>
</dbReference>
<dbReference type="PANTHER" id="PTHR11808:SF85">
    <property type="entry name" value="CYSTATHIONINE GAMMA-LYASE-RELATED"/>
    <property type="match status" value="1"/>
</dbReference>
<comment type="cofactor">
    <cofactor evidence="1 3">
        <name>pyridoxal 5'-phosphate</name>
        <dbReference type="ChEBI" id="CHEBI:597326"/>
    </cofactor>
</comment>
<dbReference type="PANTHER" id="PTHR11808">
    <property type="entry name" value="TRANS-SULFURATION ENZYME FAMILY MEMBER"/>
    <property type="match status" value="1"/>
</dbReference>
<keyword evidence="5" id="KW-1185">Reference proteome</keyword>
<dbReference type="Gene3D" id="3.90.1150.10">
    <property type="entry name" value="Aspartate Aminotransferase, domain 1"/>
    <property type="match status" value="1"/>
</dbReference>
<dbReference type="PIRSF" id="PIRSF001434">
    <property type="entry name" value="CGS"/>
    <property type="match status" value="1"/>
</dbReference>
<dbReference type="AlphaFoldDB" id="A0A4R5AKZ0"/>
<evidence type="ECO:0000313" key="4">
    <source>
        <dbReference type="EMBL" id="TDD73598.1"/>
    </source>
</evidence>
<dbReference type="OrthoDB" id="9780685at2"/>
<protein>
    <submittedName>
        <fullName evidence="4">Cystathionine gamma-synthase</fullName>
    </submittedName>
</protein>
<keyword evidence="2 3" id="KW-0663">Pyridoxal phosphate</keyword>
<dbReference type="InterPro" id="IPR015421">
    <property type="entry name" value="PyrdxlP-dep_Trfase_major"/>
</dbReference>
<dbReference type="GO" id="GO:0004123">
    <property type="term" value="F:cystathionine gamma-lyase activity"/>
    <property type="evidence" value="ECO:0007669"/>
    <property type="project" value="TreeGrafter"/>
</dbReference>
<dbReference type="InterPro" id="IPR015424">
    <property type="entry name" value="PyrdxlP-dep_Trfase"/>
</dbReference>
<organism evidence="4 5">
    <name type="scientific">Actinomadura rubrisoli</name>
    <dbReference type="NCBI Taxonomy" id="2530368"/>
    <lineage>
        <taxon>Bacteria</taxon>
        <taxon>Bacillati</taxon>
        <taxon>Actinomycetota</taxon>
        <taxon>Actinomycetes</taxon>
        <taxon>Streptosporangiales</taxon>
        <taxon>Thermomonosporaceae</taxon>
        <taxon>Actinomadura</taxon>
    </lineage>
</organism>
<name>A0A4R5AKZ0_9ACTN</name>
<dbReference type="RefSeq" id="WP_131900555.1">
    <property type="nucleotide sequence ID" value="NZ_SMKU01000253.1"/>
</dbReference>
<comment type="caution">
    <text evidence="4">The sequence shown here is derived from an EMBL/GenBank/DDBJ whole genome shotgun (WGS) entry which is preliminary data.</text>
</comment>
<dbReference type="Pfam" id="PF01053">
    <property type="entry name" value="Cys_Met_Meta_PP"/>
    <property type="match status" value="1"/>
</dbReference>
<evidence type="ECO:0000256" key="2">
    <source>
        <dbReference type="ARBA" id="ARBA00022898"/>
    </source>
</evidence>
<proteinExistence type="inferred from homology"/>